<dbReference type="InterPro" id="IPR053136">
    <property type="entry name" value="UTP_pyrophosphatase-like"/>
</dbReference>
<dbReference type="Pfam" id="PF01863">
    <property type="entry name" value="YgjP-like"/>
    <property type="match status" value="1"/>
</dbReference>
<sequence>MSRAGQAEQPRFAPDGTPVVVRRSARRKRTVSAFWEGGTVVVAIPARFTHAQEDEWVQKMLLRLQSREASGKAAGRNDDELAERARLLSQRYLGGQARPSSVRWVSNQNSRWGSATPADRSIRLSDKLQGMPDWVVDYVLVHELTHLLVAGHGPDFWKLCSAYPDLEKAKAFLSGVAYAQSRGLSED</sequence>
<dbReference type="CDD" id="cd07344">
    <property type="entry name" value="M48_yhfN_like"/>
    <property type="match status" value="1"/>
</dbReference>
<proteinExistence type="predicted"/>
<feature type="domain" description="YgjP-like metallopeptidase" evidence="1">
    <location>
        <begin position="99"/>
        <end position="173"/>
    </location>
</feature>
<dbReference type="EMBL" id="FNSN01000003">
    <property type="protein sequence ID" value="SEB85694.1"/>
    <property type="molecule type" value="Genomic_DNA"/>
</dbReference>
<dbReference type="InterPro" id="IPR002725">
    <property type="entry name" value="YgjP-like_metallopeptidase"/>
</dbReference>
<organism evidence="2 3">
    <name type="scientific">Arthrobacter woluwensis</name>
    <dbReference type="NCBI Taxonomy" id="156980"/>
    <lineage>
        <taxon>Bacteria</taxon>
        <taxon>Bacillati</taxon>
        <taxon>Actinomycetota</taxon>
        <taxon>Actinomycetes</taxon>
        <taxon>Micrococcales</taxon>
        <taxon>Micrococcaceae</taxon>
        <taxon>Arthrobacter</taxon>
    </lineage>
</organism>
<dbReference type="AlphaFoldDB" id="A0A1H4MSC3"/>
<dbReference type="PANTHER" id="PTHR30399">
    <property type="entry name" value="UNCHARACTERIZED PROTEIN YGJP"/>
    <property type="match status" value="1"/>
</dbReference>
<evidence type="ECO:0000313" key="3">
    <source>
        <dbReference type="Proteomes" id="UP000182652"/>
    </source>
</evidence>
<name>A0A1H4MSC3_9MICC</name>
<reference evidence="2 3" key="1">
    <citation type="submission" date="2016-10" db="EMBL/GenBank/DDBJ databases">
        <authorList>
            <person name="de Groot N.N."/>
        </authorList>
    </citation>
    <scope>NUCLEOTIDE SEQUENCE [LARGE SCALE GENOMIC DNA]</scope>
    <source>
        <strain evidence="2 3">DSM 10495</strain>
    </source>
</reference>
<dbReference type="RefSeq" id="WP_066211135.1">
    <property type="nucleotide sequence ID" value="NZ_CP049819.1"/>
</dbReference>
<evidence type="ECO:0000313" key="2">
    <source>
        <dbReference type="EMBL" id="SEB85694.1"/>
    </source>
</evidence>
<dbReference type="STRING" id="156980.SAMN04489745_1433"/>
<dbReference type="PANTHER" id="PTHR30399:SF1">
    <property type="entry name" value="UTP PYROPHOSPHATASE"/>
    <property type="match status" value="1"/>
</dbReference>
<gene>
    <name evidence="2" type="ORF">SAMN04489745_1433</name>
</gene>
<dbReference type="Gene3D" id="3.30.2010.10">
    <property type="entry name" value="Metalloproteases ('zincins'), catalytic domain"/>
    <property type="match status" value="1"/>
</dbReference>
<dbReference type="Proteomes" id="UP000182652">
    <property type="component" value="Unassembled WGS sequence"/>
</dbReference>
<protein>
    <recommendedName>
        <fullName evidence="1">YgjP-like metallopeptidase domain-containing protein</fullName>
    </recommendedName>
</protein>
<accession>A0A1H4MSC3</accession>
<keyword evidence="3" id="KW-1185">Reference proteome</keyword>
<dbReference type="OrthoDB" id="9811177at2"/>
<evidence type="ECO:0000259" key="1">
    <source>
        <dbReference type="Pfam" id="PF01863"/>
    </source>
</evidence>